<sequence>MEYGQRRCFGVDGNGMGEVGGWSEDIRRWAGIYSGGWDEVHLTSFMCRQCSRQVTLRGRRDDAGWIIRSQLEDRTGDDGGLSVIEKDRLPTCVSLIQWTVTSKRNTQERISIRKSGLHLLYVRTGVGWAGGVGWEGGRLGVESSGRLKYICTTAHKNFSFFPALARALPFASVRFDFRGCGESDGTFSWSGFLDEVQDIQTVLSHLRSRNWRPLVLIGHSRGGNSVLFHAQKYPYAVRFVVNISARYFLRARMDEEWVHRALEVKKNGYYNRPLMRNGKEENHPVTVKVVEELASLTEHIKEVDSSVIFGLTSHLSLCFVQRVPVEESNAIPTHTLRLIRGGYHNFRVDPALSDQVVPAILAWLNDELTSMSRFWSVHGDGRVVDVRGVKNFRDVGGYQCEGGGVVTMGMVYRSSE</sequence>
<reference evidence="3" key="1">
    <citation type="journal article" date="2018" name="Nat. Microbiol.">
        <title>Leveraging single-cell genomics to expand the fungal tree of life.</title>
        <authorList>
            <person name="Ahrendt S.R."/>
            <person name="Quandt C.A."/>
            <person name="Ciobanu D."/>
            <person name="Clum A."/>
            <person name="Salamov A."/>
            <person name="Andreopoulos B."/>
            <person name="Cheng J.F."/>
            <person name="Woyke T."/>
            <person name="Pelin A."/>
            <person name="Henrissat B."/>
            <person name="Reynolds N.K."/>
            <person name="Benny G.L."/>
            <person name="Smith M.E."/>
            <person name="James T.Y."/>
            <person name="Grigoriev I.V."/>
        </authorList>
    </citation>
    <scope>NUCLEOTIDE SEQUENCE [LARGE SCALE GENOMIC DNA]</scope>
</reference>
<dbReference type="AlphaFoldDB" id="A0A4V1IQ80"/>
<dbReference type="OrthoDB" id="9988524at2759"/>
<dbReference type="EMBL" id="KZ998903">
    <property type="protein sequence ID" value="RKO85627.1"/>
    <property type="molecule type" value="Genomic_DNA"/>
</dbReference>
<proteinExistence type="predicted"/>
<feature type="domain" description="Serine aminopeptidase S33" evidence="1">
    <location>
        <begin position="170"/>
        <end position="274"/>
    </location>
</feature>
<organism evidence="2 3">
    <name type="scientific">Blyttiomyces helicus</name>
    <dbReference type="NCBI Taxonomy" id="388810"/>
    <lineage>
        <taxon>Eukaryota</taxon>
        <taxon>Fungi</taxon>
        <taxon>Fungi incertae sedis</taxon>
        <taxon>Chytridiomycota</taxon>
        <taxon>Chytridiomycota incertae sedis</taxon>
        <taxon>Chytridiomycetes</taxon>
        <taxon>Chytridiomycetes incertae sedis</taxon>
        <taxon>Blyttiomyces</taxon>
    </lineage>
</organism>
<dbReference type="Proteomes" id="UP000269721">
    <property type="component" value="Unassembled WGS sequence"/>
</dbReference>
<dbReference type="GO" id="GO:0004721">
    <property type="term" value="F:phosphoprotein phosphatase activity"/>
    <property type="evidence" value="ECO:0007669"/>
    <property type="project" value="InterPro"/>
</dbReference>
<gene>
    <name evidence="2" type="ORF">BDK51DRAFT_48279</name>
</gene>
<evidence type="ECO:0000313" key="3">
    <source>
        <dbReference type="Proteomes" id="UP000269721"/>
    </source>
</evidence>
<dbReference type="Pfam" id="PF13350">
    <property type="entry name" value="Y_phosphatase3"/>
    <property type="match status" value="1"/>
</dbReference>
<evidence type="ECO:0000259" key="1">
    <source>
        <dbReference type="Pfam" id="PF12146"/>
    </source>
</evidence>
<dbReference type="SUPFAM" id="SSF53474">
    <property type="entry name" value="alpha/beta-Hydrolases"/>
    <property type="match status" value="1"/>
</dbReference>
<dbReference type="InterPro" id="IPR026893">
    <property type="entry name" value="Tyr/Ser_Pase_IphP-type"/>
</dbReference>
<name>A0A4V1IQ80_9FUNG</name>
<keyword evidence="2" id="KW-0378">Hydrolase</keyword>
<dbReference type="Gene3D" id="3.40.50.1820">
    <property type="entry name" value="alpha/beta hydrolase"/>
    <property type="match status" value="1"/>
</dbReference>
<dbReference type="Pfam" id="PF12146">
    <property type="entry name" value="Hydrolase_4"/>
    <property type="match status" value="1"/>
</dbReference>
<dbReference type="InterPro" id="IPR022742">
    <property type="entry name" value="Hydrolase_4"/>
</dbReference>
<evidence type="ECO:0000313" key="2">
    <source>
        <dbReference type="EMBL" id="RKO85627.1"/>
    </source>
</evidence>
<keyword evidence="3" id="KW-1185">Reference proteome</keyword>
<dbReference type="InterPro" id="IPR029058">
    <property type="entry name" value="AB_hydrolase_fold"/>
</dbReference>
<accession>A0A4V1IQ80</accession>
<protein>
    <submittedName>
        <fullName evidence="2">Alpha/Beta hydrolase protein</fullName>
    </submittedName>
</protein>